<evidence type="ECO:0000313" key="1">
    <source>
        <dbReference type="EMBL" id="BAO44184.1"/>
    </source>
</evidence>
<dbReference type="OrthoDB" id="5292580at2"/>
<dbReference type="InterPro" id="IPR025245">
    <property type="entry name" value="DUF4197"/>
</dbReference>
<dbReference type="EMBL" id="AP012273">
    <property type="protein sequence ID" value="BAO44184.1"/>
    <property type="molecule type" value="Genomic_DNA"/>
</dbReference>
<organism evidence="1 2">
    <name type="scientific">Thiolapillus brandeum</name>
    <dbReference type="NCBI Taxonomy" id="1076588"/>
    <lineage>
        <taxon>Bacteria</taxon>
        <taxon>Pseudomonadati</taxon>
        <taxon>Pseudomonadota</taxon>
        <taxon>Gammaproteobacteria</taxon>
        <taxon>Chromatiales</taxon>
        <taxon>Sedimenticolaceae</taxon>
        <taxon>Thiolapillus</taxon>
    </lineage>
</organism>
<accession>A0A7U6JH75</accession>
<dbReference type="RefSeq" id="WP_041066731.1">
    <property type="nucleotide sequence ID" value="NZ_AP012273.1"/>
</dbReference>
<dbReference type="Pfam" id="PF13852">
    <property type="entry name" value="DUF4197"/>
    <property type="match status" value="1"/>
</dbReference>
<gene>
    <name evidence="1" type="ORF">TBH_C1259</name>
</gene>
<reference evidence="1 2" key="1">
    <citation type="journal article" date="2014" name="PLoS ONE">
        <title>Physiological and genomic features of a novel sulfur-oxidizing gammaproteobacterium belonging to a previously uncultivated symbiotic lineage isolated from a hydrothermal vent.</title>
        <authorList>
            <person name="Nunoura T."/>
            <person name="Takaki Y."/>
            <person name="Kazama H."/>
            <person name="Kakuta J."/>
            <person name="Shimamura S."/>
            <person name="Makita H."/>
            <person name="Hirai M."/>
            <person name="Miyazaki M."/>
            <person name="Takai K."/>
        </authorList>
    </citation>
    <scope>NUCLEOTIDE SEQUENCE [LARGE SCALE GENOMIC DNA]</scope>
    <source>
        <strain evidence="1 2">Hiromi1</strain>
    </source>
</reference>
<proteinExistence type="predicted"/>
<protein>
    <recommendedName>
        <fullName evidence="3">DUF4197 domain-containing protein</fullName>
    </recommendedName>
</protein>
<sequence length="249" mass="25881">MKPWKTLILASVIGTGSAWAGFGDMLKDTAGSYLKGDSASSAASGLSQGQIDAGLKEALSVGAERAIEYLGKPGGFLDDANVRIPLPSAVDKVASGLRMAGQGALVDEFETTMNRAAEAAIPKTLDIVKDTVSGMTLDDARRILNGGDDAATRYLREKAGPSLEKAIEPIVSQATDQAGATASYKQLTGSAGGGMLGGLLGGNSALDLDHYVTEKTLDGLFYKLAEEEKAIRENPVARSTDLLKQVFGK</sequence>
<keyword evidence="2" id="KW-1185">Reference proteome</keyword>
<evidence type="ECO:0008006" key="3">
    <source>
        <dbReference type="Google" id="ProtNLM"/>
    </source>
</evidence>
<dbReference type="Proteomes" id="UP000031631">
    <property type="component" value="Chromosome"/>
</dbReference>
<evidence type="ECO:0000313" key="2">
    <source>
        <dbReference type="Proteomes" id="UP000031631"/>
    </source>
</evidence>
<dbReference type="AlphaFoldDB" id="A0A7U6JH75"/>
<dbReference type="KEGG" id="tbn:TBH_C1259"/>
<name>A0A7U6JH75_9GAMM</name>